<feature type="domain" description="CCHC-type" evidence="3">
    <location>
        <begin position="3"/>
        <end position="18"/>
    </location>
</feature>
<dbReference type="GO" id="GO:0003676">
    <property type="term" value="F:nucleic acid binding"/>
    <property type="evidence" value="ECO:0007669"/>
    <property type="project" value="InterPro"/>
</dbReference>
<organism evidence="4 5">
    <name type="scientific">Gossypium laxum</name>
    <dbReference type="NCBI Taxonomy" id="34288"/>
    <lineage>
        <taxon>Eukaryota</taxon>
        <taxon>Viridiplantae</taxon>
        <taxon>Streptophyta</taxon>
        <taxon>Embryophyta</taxon>
        <taxon>Tracheophyta</taxon>
        <taxon>Spermatophyta</taxon>
        <taxon>Magnoliopsida</taxon>
        <taxon>eudicotyledons</taxon>
        <taxon>Gunneridae</taxon>
        <taxon>Pentapetalae</taxon>
        <taxon>rosids</taxon>
        <taxon>malvids</taxon>
        <taxon>Malvales</taxon>
        <taxon>Malvaceae</taxon>
        <taxon>Malvoideae</taxon>
        <taxon>Gossypium</taxon>
    </lineage>
</organism>
<keyword evidence="1" id="KW-0479">Metal-binding</keyword>
<evidence type="ECO:0000313" key="4">
    <source>
        <dbReference type="EMBL" id="MBA0712263.1"/>
    </source>
</evidence>
<accession>A0A7J8ZK95</accession>
<comment type="caution">
    <text evidence="4">The sequence shown here is derived from an EMBL/GenBank/DDBJ whole genome shotgun (WGS) entry which is preliminary data.</text>
</comment>
<dbReference type="PROSITE" id="PS50158">
    <property type="entry name" value="ZF_CCHC"/>
    <property type="match status" value="1"/>
</dbReference>
<reference evidence="4 5" key="1">
    <citation type="journal article" date="2019" name="Genome Biol. Evol.">
        <title>Insights into the evolution of the New World diploid cottons (Gossypium, subgenus Houzingenia) based on genome sequencing.</title>
        <authorList>
            <person name="Grover C.E."/>
            <person name="Arick M.A. 2nd"/>
            <person name="Thrash A."/>
            <person name="Conover J.L."/>
            <person name="Sanders W.S."/>
            <person name="Peterson D.G."/>
            <person name="Frelichowski J.E."/>
            <person name="Scheffler J.A."/>
            <person name="Scheffler B.E."/>
            <person name="Wendel J.F."/>
        </authorList>
    </citation>
    <scope>NUCLEOTIDE SEQUENCE [LARGE SCALE GENOMIC DNA]</scope>
    <source>
        <strain evidence="4">4</strain>
        <tissue evidence="4">Leaf</tissue>
    </source>
</reference>
<dbReference type="AlphaFoldDB" id="A0A7J8ZK95"/>
<dbReference type="InterPro" id="IPR001878">
    <property type="entry name" value="Znf_CCHC"/>
</dbReference>
<dbReference type="Proteomes" id="UP000593574">
    <property type="component" value="Unassembled WGS sequence"/>
</dbReference>
<evidence type="ECO:0000259" key="3">
    <source>
        <dbReference type="PROSITE" id="PS50158"/>
    </source>
</evidence>
<keyword evidence="1" id="KW-0862">Zinc</keyword>
<feature type="region of interest" description="Disordered" evidence="2">
    <location>
        <begin position="46"/>
        <end position="66"/>
    </location>
</feature>
<dbReference type="EMBL" id="JABEZV010000006">
    <property type="protein sequence ID" value="MBA0712263.1"/>
    <property type="molecule type" value="Genomic_DNA"/>
</dbReference>
<dbReference type="GO" id="GO:0008270">
    <property type="term" value="F:zinc ion binding"/>
    <property type="evidence" value="ECO:0007669"/>
    <property type="project" value="UniProtKB-KW"/>
</dbReference>
<keyword evidence="5" id="KW-1185">Reference proteome</keyword>
<feature type="region of interest" description="Disordered" evidence="2">
    <location>
        <begin position="128"/>
        <end position="149"/>
    </location>
</feature>
<sequence length="149" mass="16950">MFCFGCGRMGHGIKDCNQIIPARKSKISVDPPYTLALKAESKLVGKEKKENNEIRGSQENMELKGGEEMINEQGCISGIEEVEKLNNSMGKKCKNSNLEKKTSWKRIKPVATMIQIKDENNMRKRKFPEEDLGRCDKEEIDVDGTKRLK</sequence>
<keyword evidence="1" id="KW-0863">Zinc-finger</keyword>
<proteinExistence type="predicted"/>
<evidence type="ECO:0000256" key="2">
    <source>
        <dbReference type="SAM" id="MobiDB-lite"/>
    </source>
</evidence>
<name>A0A7J8ZK95_9ROSI</name>
<evidence type="ECO:0000256" key="1">
    <source>
        <dbReference type="PROSITE-ProRule" id="PRU00047"/>
    </source>
</evidence>
<protein>
    <recommendedName>
        <fullName evidence="3">CCHC-type domain-containing protein</fullName>
    </recommendedName>
</protein>
<gene>
    <name evidence="4" type="ORF">Golax_011375</name>
</gene>
<evidence type="ECO:0000313" key="5">
    <source>
        <dbReference type="Proteomes" id="UP000593574"/>
    </source>
</evidence>